<reference evidence="1" key="1">
    <citation type="submission" date="2023-04" db="EMBL/GenBank/DDBJ databases">
        <title>Draft Genome sequencing of Naganishia species isolated from polar environments using Oxford Nanopore Technology.</title>
        <authorList>
            <person name="Leo P."/>
            <person name="Venkateswaran K."/>
        </authorList>
    </citation>
    <scope>NUCLEOTIDE SEQUENCE</scope>
    <source>
        <strain evidence="1">DBVPG 5303</strain>
    </source>
</reference>
<name>A0ACC2X271_9TREE</name>
<keyword evidence="2" id="KW-1185">Reference proteome</keyword>
<protein>
    <submittedName>
        <fullName evidence="1">Uncharacterized protein</fullName>
    </submittedName>
</protein>
<organism evidence="1 2">
    <name type="scientific">Naganishia onofrii</name>
    <dbReference type="NCBI Taxonomy" id="1851511"/>
    <lineage>
        <taxon>Eukaryota</taxon>
        <taxon>Fungi</taxon>
        <taxon>Dikarya</taxon>
        <taxon>Basidiomycota</taxon>
        <taxon>Agaricomycotina</taxon>
        <taxon>Tremellomycetes</taxon>
        <taxon>Filobasidiales</taxon>
        <taxon>Filobasidiaceae</taxon>
        <taxon>Naganishia</taxon>
    </lineage>
</organism>
<dbReference type="Proteomes" id="UP001234202">
    <property type="component" value="Unassembled WGS sequence"/>
</dbReference>
<dbReference type="EMBL" id="JASBWV010000031">
    <property type="protein sequence ID" value="KAJ9117680.1"/>
    <property type="molecule type" value="Genomic_DNA"/>
</dbReference>
<accession>A0ACC2X271</accession>
<evidence type="ECO:0000313" key="1">
    <source>
        <dbReference type="EMBL" id="KAJ9117680.1"/>
    </source>
</evidence>
<sequence length="326" mass="35789">MNGLGYEAAKTFAKYNPSRLILAVRNTKAGDKAAQEIVEANGGKGTVPEVWELDLGRLQSVKDFADRVNRELERLDIFVSNAGIATEKFTKTVDGFESTSQVNNIANSLLSVLLIPILRKTAHLPPLPTSPNFKPHLCIVASEVHHWINGVLPGMKEGRKDILQCFQEEELFNGSNRYPESKGQYKVLWQCFRSMLIPSDMAAVNVMNAFVLADLIGPDVIVNSINPGFCHSGLMRESVGIKGLIAALMKLIIARSTEVGSRNLVWAGTQDMPTGSYIHDCAVSEPSDFVISPQGRQIGAEIWDEQKKIWQDKVGVDVDAIVQVSA</sequence>
<gene>
    <name evidence="1" type="ORF">QFC24_006394</name>
</gene>
<proteinExistence type="predicted"/>
<comment type="caution">
    <text evidence="1">The sequence shown here is derived from an EMBL/GenBank/DDBJ whole genome shotgun (WGS) entry which is preliminary data.</text>
</comment>
<evidence type="ECO:0000313" key="2">
    <source>
        <dbReference type="Proteomes" id="UP001234202"/>
    </source>
</evidence>